<dbReference type="AlphaFoldDB" id="E9FYN4"/>
<evidence type="ECO:0000256" key="1">
    <source>
        <dbReference type="SAM" id="MobiDB-lite"/>
    </source>
</evidence>
<feature type="compositionally biased region" description="Basic and acidic residues" evidence="1">
    <location>
        <begin position="1"/>
        <end position="21"/>
    </location>
</feature>
<dbReference type="Proteomes" id="UP000000305">
    <property type="component" value="Unassembled WGS sequence"/>
</dbReference>
<dbReference type="HOGENOM" id="CLU_2308834_0_0_1"/>
<proteinExistence type="predicted"/>
<sequence>MQEHQMLIGEREKPKGEEPVSPRHFGFLAATKSGGNNQKKRSSRDYQFHHQHKPCSRRFVKGWATLGHVAPNRERAEKASDLRGDLVRSLANMPKPVGID</sequence>
<keyword evidence="3" id="KW-1185">Reference proteome</keyword>
<dbReference type="KEGG" id="dpx:DAPPUDRAFT_96700"/>
<accession>E9FYN4</accession>
<gene>
    <name evidence="2" type="ORF">DAPPUDRAFT_96700</name>
</gene>
<evidence type="ECO:0000313" key="3">
    <source>
        <dbReference type="Proteomes" id="UP000000305"/>
    </source>
</evidence>
<dbReference type="EMBL" id="GL732527">
    <property type="protein sequence ID" value="EFX87738.1"/>
    <property type="molecule type" value="Genomic_DNA"/>
</dbReference>
<name>E9FYN4_DAPPU</name>
<feature type="region of interest" description="Disordered" evidence="1">
    <location>
        <begin position="1"/>
        <end position="52"/>
    </location>
</feature>
<protein>
    <submittedName>
        <fullName evidence="2">Uncharacterized protein</fullName>
    </submittedName>
</protein>
<organism evidence="2 3">
    <name type="scientific">Daphnia pulex</name>
    <name type="common">Water flea</name>
    <dbReference type="NCBI Taxonomy" id="6669"/>
    <lineage>
        <taxon>Eukaryota</taxon>
        <taxon>Metazoa</taxon>
        <taxon>Ecdysozoa</taxon>
        <taxon>Arthropoda</taxon>
        <taxon>Crustacea</taxon>
        <taxon>Branchiopoda</taxon>
        <taxon>Diplostraca</taxon>
        <taxon>Cladocera</taxon>
        <taxon>Anomopoda</taxon>
        <taxon>Daphniidae</taxon>
        <taxon>Daphnia</taxon>
    </lineage>
</organism>
<reference evidence="2 3" key="1">
    <citation type="journal article" date="2011" name="Science">
        <title>The ecoresponsive genome of Daphnia pulex.</title>
        <authorList>
            <person name="Colbourne J.K."/>
            <person name="Pfrender M.E."/>
            <person name="Gilbert D."/>
            <person name="Thomas W.K."/>
            <person name="Tucker A."/>
            <person name="Oakley T.H."/>
            <person name="Tokishita S."/>
            <person name="Aerts A."/>
            <person name="Arnold G.J."/>
            <person name="Basu M.K."/>
            <person name="Bauer D.J."/>
            <person name="Caceres C.E."/>
            <person name="Carmel L."/>
            <person name="Casola C."/>
            <person name="Choi J.H."/>
            <person name="Detter J.C."/>
            <person name="Dong Q."/>
            <person name="Dusheyko S."/>
            <person name="Eads B.D."/>
            <person name="Frohlich T."/>
            <person name="Geiler-Samerotte K.A."/>
            <person name="Gerlach D."/>
            <person name="Hatcher P."/>
            <person name="Jogdeo S."/>
            <person name="Krijgsveld J."/>
            <person name="Kriventseva E.V."/>
            <person name="Kultz D."/>
            <person name="Laforsch C."/>
            <person name="Lindquist E."/>
            <person name="Lopez J."/>
            <person name="Manak J.R."/>
            <person name="Muller J."/>
            <person name="Pangilinan J."/>
            <person name="Patwardhan R.P."/>
            <person name="Pitluck S."/>
            <person name="Pritham E.J."/>
            <person name="Rechtsteiner A."/>
            <person name="Rho M."/>
            <person name="Rogozin I.B."/>
            <person name="Sakarya O."/>
            <person name="Salamov A."/>
            <person name="Schaack S."/>
            <person name="Shapiro H."/>
            <person name="Shiga Y."/>
            <person name="Skalitzky C."/>
            <person name="Smith Z."/>
            <person name="Souvorov A."/>
            <person name="Sung W."/>
            <person name="Tang Z."/>
            <person name="Tsuchiya D."/>
            <person name="Tu H."/>
            <person name="Vos H."/>
            <person name="Wang M."/>
            <person name="Wolf Y.I."/>
            <person name="Yamagata H."/>
            <person name="Yamada T."/>
            <person name="Ye Y."/>
            <person name="Shaw J.R."/>
            <person name="Andrews J."/>
            <person name="Crease T.J."/>
            <person name="Tang H."/>
            <person name="Lucas S.M."/>
            <person name="Robertson H.M."/>
            <person name="Bork P."/>
            <person name="Koonin E.V."/>
            <person name="Zdobnov E.M."/>
            <person name="Grigoriev I.V."/>
            <person name="Lynch M."/>
            <person name="Boore J.L."/>
        </authorList>
    </citation>
    <scope>NUCLEOTIDE SEQUENCE [LARGE SCALE GENOMIC DNA]</scope>
</reference>
<evidence type="ECO:0000313" key="2">
    <source>
        <dbReference type="EMBL" id="EFX87738.1"/>
    </source>
</evidence>
<dbReference type="InParanoid" id="E9FYN4"/>